<name>A0A2N5N337_9BACL</name>
<proteinExistence type="inferred from homology"/>
<accession>A0A2N5N337</accession>
<dbReference type="PANTHER" id="PTHR43776:SF7">
    <property type="entry name" value="D,D-DIPEPTIDE TRANSPORT ATP-BINDING PROTEIN DDPF-RELATED"/>
    <property type="match status" value="1"/>
</dbReference>
<evidence type="ECO:0000256" key="1">
    <source>
        <dbReference type="ARBA" id="ARBA00005417"/>
    </source>
</evidence>
<dbReference type="InterPro" id="IPR017871">
    <property type="entry name" value="ABC_transporter-like_CS"/>
</dbReference>
<keyword evidence="2" id="KW-0813">Transport</keyword>
<evidence type="ECO:0000256" key="3">
    <source>
        <dbReference type="ARBA" id="ARBA00022741"/>
    </source>
</evidence>
<reference evidence="6 7" key="1">
    <citation type="submission" date="2017-05" db="EMBL/GenBank/DDBJ databases">
        <title>Functional genome analysis of Paenibacillus pasadenensis strain R16: insights on endophytic life style and antifungal activity.</title>
        <authorList>
            <person name="Passera A."/>
            <person name="Marcolungo L."/>
            <person name="Casati P."/>
            <person name="Brasca M."/>
            <person name="Quaglino F."/>
            <person name="Delledonne M."/>
        </authorList>
    </citation>
    <scope>NUCLEOTIDE SEQUENCE [LARGE SCALE GENOMIC DNA]</scope>
    <source>
        <strain evidence="6 7">R16</strain>
    </source>
</reference>
<evidence type="ECO:0000313" key="6">
    <source>
        <dbReference type="EMBL" id="PLT44755.1"/>
    </source>
</evidence>
<dbReference type="InterPro" id="IPR003439">
    <property type="entry name" value="ABC_transporter-like_ATP-bd"/>
</dbReference>
<evidence type="ECO:0000256" key="2">
    <source>
        <dbReference type="ARBA" id="ARBA00022448"/>
    </source>
</evidence>
<dbReference type="PROSITE" id="PS00211">
    <property type="entry name" value="ABC_TRANSPORTER_1"/>
    <property type="match status" value="1"/>
</dbReference>
<sequence length="265" mass="28595">MKPIVEASSLVKTYRSGRSSVQALRGVSLSIAPGECLGVVGESGSGKSTVARLLLALDKPDSGEIVLNGVPLTGLKGEKLRQMRRHVQAVFQDPASAFNERLPIWRSVIEPLDCFTDAEPPFGADRTGSRKELAALLLEQAGLDSGYAERYPQELSGGQRQRAAIARGIAIGPSLLVCDEPTSSLDVTLQKKVLLLLKQLQRELGMSILFISHDIAAAASICDRLLVMKDGLAVDEFPVRDIRLAGRHPYTRQLVSAVHGEEAFT</sequence>
<evidence type="ECO:0000313" key="7">
    <source>
        <dbReference type="Proteomes" id="UP000234789"/>
    </source>
</evidence>
<dbReference type="GO" id="GO:0016887">
    <property type="term" value="F:ATP hydrolysis activity"/>
    <property type="evidence" value="ECO:0007669"/>
    <property type="project" value="InterPro"/>
</dbReference>
<comment type="similarity">
    <text evidence="1">Belongs to the ABC transporter superfamily.</text>
</comment>
<protein>
    <submittedName>
        <fullName evidence="6">Oligopeptide transport ATP-binding protein OppF</fullName>
    </submittedName>
</protein>
<dbReference type="RefSeq" id="WP_101808695.1">
    <property type="nucleotide sequence ID" value="NZ_NFEZ01000004.1"/>
</dbReference>
<keyword evidence="7" id="KW-1185">Reference proteome</keyword>
<organism evidence="6 7">
    <name type="scientific">Paenibacillus pasadenensis</name>
    <dbReference type="NCBI Taxonomy" id="217090"/>
    <lineage>
        <taxon>Bacteria</taxon>
        <taxon>Bacillati</taxon>
        <taxon>Bacillota</taxon>
        <taxon>Bacilli</taxon>
        <taxon>Bacillales</taxon>
        <taxon>Paenibacillaceae</taxon>
        <taxon>Paenibacillus</taxon>
    </lineage>
</organism>
<comment type="caution">
    <text evidence="6">The sequence shown here is derived from an EMBL/GenBank/DDBJ whole genome shotgun (WGS) entry which is preliminary data.</text>
</comment>
<gene>
    <name evidence="6" type="ORF">B8V81_3186</name>
</gene>
<dbReference type="GO" id="GO:0005524">
    <property type="term" value="F:ATP binding"/>
    <property type="evidence" value="ECO:0007669"/>
    <property type="project" value="UniProtKB-KW"/>
</dbReference>
<dbReference type="SMART" id="SM00382">
    <property type="entry name" value="AAA"/>
    <property type="match status" value="1"/>
</dbReference>
<dbReference type="EMBL" id="NFEZ01000004">
    <property type="protein sequence ID" value="PLT44755.1"/>
    <property type="molecule type" value="Genomic_DNA"/>
</dbReference>
<dbReference type="PROSITE" id="PS50893">
    <property type="entry name" value="ABC_TRANSPORTER_2"/>
    <property type="match status" value="1"/>
</dbReference>
<dbReference type="InterPro" id="IPR050319">
    <property type="entry name" value="ABC_transp_ATP-bind"/>
</dbReference>
<dbReference type="AlphaFoldDB" id="A0A2N5N337"/>
<evidence type="ECO:0000259" key="5">
    <source>
        <dbReference type="PROSITE" id="PS50893"/>
    </source>
</evidence>
<dbReference type="InterPro" id="IPR027417">
    <property type="entry name" value="P-loop_NTPase"/>
</dbReference>
<evidence type="ECO:0000256" key="4">
    <source>
        <dbReference type="ARBA" id="ARBA00022840"/>
    </source>
</evidence>
<dbReference type="Gene3D" id="3.40.50.300">
    <property type="entry name" value="P-loop containing nucleotide triphosphate hydrolases"/>
    <property type="match status" value="1"/>
</dbReference>
<dbReference type="PANTHER" id="PTHR43776">
    <property type="entry name" value="TRANSPORT ATP-BINDING PROTEIN"/>
    <property type="match status" value="1"/>
</dbReference>
<keyword evidence="4 6" id="KW-0067">ATP-binding</keyword>
<feature type="domain" description="ABC transporter" evidence="5">
    <location>
        <begin position="5"/>
        <end position="255"/>
    </location>
</feature>
<dbReference type="InterPro" id="IPR003593">
    <property type="entry name" value="AAA+_ATPase"/>
</dbReference>
<dbReference type="GO" id="GO:0055085">
    <property type="term" value="P:transmembrane transport"/>
    <property type="evidence" value="ECO:0007669"/>
    <property type="project" value="UniProtKB-ARBA"/>
</dbReference>
<keyword evidence="3" id="KW-0547">Nucleotide-binding</keyword>
<dbReference type="CDD" id="cd03257">
    <property type="entry name" value="ABC_NikE_OppD_transporters"/>
    <property type="match status" value="1"/>
</dbReference>
<dbReference type="Proteomes" id="UP000234789">
    <property type="component" value="Unassembled WGS sequence"/>
</dbReference>
<dbReference type="Pfam" id="PF00005">
    <property type="entry name" value="ABC_tran"/>
    <property type="match status" value="1"/>
</dbReference>
<dbReference type="SUPFAM" id="SSF52540">
    <property type="entry name" value="P-loop containing nucleoside triphosphate hydrolases"/>
    <property type="match status" value="1"/>
</dbReference>